<organism evidence="1 2">
    <name type="scientific">Vibrio algicola</name>
    <dbReference type="NCBI Taxonomy" id="2662262"/>
    <lineage>
        <taxon>Bacteria</taxon>
        <taxon>Pseudomonadati</taxon>
        <taxon>Pseudomonadota</taxon>
        <taxon>Gammaproteobacteria</taxon>
        <taxon>Vibrionales</taxon>
        <taxon>Vibrionaceae</taxon>
        <taxon>Vibrio</taxon>
    </lineage>
</organism>
<dbReference type="InterPro" id="IPR027417">
    <property type="entry name" value="P-loop_NTPase"/>
</dbReference>
<reference evidence="1 2" key="1">
    <citation type="submission" date="2019-10" db="EMBL/GenBank/DDBJ databases">
        <title>Vibrio sp. nov., isolated from Coralline algae surface.</title>
        <authorList>
            <person name="Geng Y."/>
            <person name="Zhang X."/>
        </authorList>
    </citation>
    <scope>NUCLEOTIDE SEQUENCE [LARGE SCALE GENOMIC DNA]</scope>
    <source>
        <strain evidence="1 2">SM1977</strain>
    </source>
</reference>
<dbReference type="EMBL" id="CP045699">
    <property type="protein sequence ID" value="QGA65071.1"/>
    <property type="molecule type" value="Genomic_DNA"/>
</dbReference>
<dbReference type="Proteomes" id="UP000348942">
    <property type="component" value="Chromosome 1"/>
</dbReference>
<keyword evidence="2" id="KW-1185">Reference proteome</keyword>
<evidence type="ECO:0000313" key="1">
    <source>
        <dbReference type="EMBL" id="QGA65071.1"/>
    </source>
</evidence>
<evidence type="ECO:0000313" key="2">
    <source>
        <dbReference type="Proteomes" id="UP000348942"/>
    </source>
</evidence>
<dbReference type="Gene3D" id="3.40.50.300">
    <property type="entry name" value="P-loop containing nucleotide triphosphate hydrolases"/>
    <property type="match status" value="1"/>
</dbReference>
<gene>
    <name evidence="1" type="ORF">GFB47_06350</name>
</gene>
<proteinExistence type="predicted"/>
<dbReference type="AlphaFoldDB" id="A0A5Q0TEC0"/>
<sequence length="135" mass="15239">MLTQTNFNQASTSHILAANEETYSASSPLFARLAILAKQQKWIIFTDQVALPTVSELHMFHIEAKKVIKMKSSQVMSEKDVIMKVLSINNASAIVTGDEFSHQERQQIELQAQQTGCEVFFISQAIQQTLTRNMH</sequence>
<protein>
    <submittedName>
        <fullName evidence="1">Uncharacterized protein</fullName>
    </submittedName>
</protein>
<accession>A0A5Q0TEC0</accession>
<name>A0A5Q0TEC0_9VIBR</name>
<dbReference type="RefSeq" id="WP_153447220.1">
    <property type="nucleotide sequence ID" value="NZ_CP045699.1"/>
</dbReference>